<name>A0ABV1AM57_9FIRM</name>
<keyword evidence="1" id="KW-0378">Hydrolase</keyword>
<dbReference type="PANTHER" id="PTHR48098:SF6">
    <property type="entry name" value="FERRI-BACILLIBACTIN ESTERASE BESA"/>
    <property type="match status" value="1"/>
</dbReference>
<dbReference type="InterPro" id="IPR050583">
    <property type="entry name" value="Mycobacterial_A85_antigen"/>
</dbReference>
<organism evidence="1 2">
    <name type="scientific">Blautia intestinihominis</name>
    <dbReference type="NCBI Taxonomy" id="3133152"/>
    <lineage>
        <taxon>Bacteria</taxon>
        <taxon>Bacillati</taxon>
        <taxon>Bacillota</taxon>
        <taxon>Clostridia</taxon>
        <taxon>Lachnospirales</taxon>
        <taxon>Lachnospiraceae</taxon>
        <taxon>Blautia</taxon>
    </lineage>
</organism>
<dbReference type="GO" id="GO:0016787">
    <property type="term" value="F:hydrolase activity"/>
    <property type="evidence" value="ECO:0007669"/>
    <property type="project" value="UniProtKB-KW"/>
</dbReference>
<dbReference type="PANTHER" id="PTHR48098">
    <property type="entry name" value="ENTEROCHELIN ESTERASE-RELATED"/>
    <property type="match status" value="1"/>
</dbReference>
<dbReference type="Proteomes" id="UP001446032">
    <property type="component" value="Unassembled WGS sequence"/>
</dbReference>
<proteinExistence type="predicted"/>
<keyword evidence="2" id="KW-1185">Reference proteome</keyword>
<sequence>MVNRHKIQIPELTGEEERNLYIYLPDSYDWDRERYYPVLYMFDGHNVFFDSDATYGKCWGMKEYMDHTNTQVIIVAVECNHSPDNGRLKEYAPFSFHDARCGSITAKGAITMDWMVHTLKPQIDRDLRTLSDREHTFIAGSSMGGLMSLYAVAQYNSVFGRAAALSPSVWTNVDKLEQLIRRTKIRQNTVIYMDYGSVELEQRPKIRRDFERIAAAFFQKKVLLEARIIPGGTHCEASWERQIPFFMNTLLYEE</sequence>
<dbReference type="Pfam" id="PF00756">
    <property type="entry name" value="Esterase"/>
    <property type="match status" value="1"/>
</dbReference>
<dbReference type="SUPFAM" id="SSF53474">
    <property type="entry name" value="alpha/beta-Hydrolases"/>
    <property type="match status" value="1"/>
</dbReference>
<dbReference type="Gene3D" id="3.40.50.1820">
    <property type="entry name" value="alpha/beta hydrolase"/>
    <property type="match status" value="1"/>
</dbReference>
<evidence type="ECO:0000313" key="1">
    <source>
        <dbReference type="EMBL" id="MEQ2359274.1"/>
    </source>
</evidence>
<dbReference type="EMBL" id="JBBMEI010000046">
    <property type="protein sequence ID" value="MEQ2359274.1"/>
    <property type="molecule type" value="Genomic_DNA"/>
</dbReference>
<evidence type="ECO:0000313" key="2">
    <source>
        <dbReference type="Proteomes" id="UP001446032"/>
    </source>
</evidence>
<gene>
    <name evidence="1" type="ORF">WMO75_13240</name>
</gene>
<accession>A0ABV1AM57</accession>
<dbReference type="InterPro" id="IPR000801">
    <property type="entry name" value="Esterase-like"/>
</dbReference>
<comment type="caution">
    <text evidence="1">The sequence shown here is derived from an EMBL/GenBank/DDBJ whole genome shotgun (WGS) entry which is preliminary data.</text>
</comment>
<dbReference type="RefSeq" id="WP_173905026.1">
    <property type="nucleotide sequence ID" value="NZ_JBBMEI010000046.1"/>
</dbReference>
<protein>
    <submittedName>
        <fullName evidence="1">Alpha/beta hydrolase-fold protein</fullName>
    </submittedName>
</protein>
<dbReference type="InterPro" id="IPR029058">
    <property type="entry name" value="AB_hydrolase_fold"/>
</dbReference>
<reference evidence="1 2" key="1">
    <citation type="submission" date="2024-03" db="EMBL/GenBank/DDBJ databases">
        <title>Human intestinal bacterial collection.</title>
        <authorList>
            <person name="Pauvert C."/>
            <person name="Hitch T.C.A."/>
            <person name="Clavel T."/>
        </authorList>
    </citation>
    <scope>NUCLEOTIDE SEQUENCE [LARGE SCALE GENOMIC DNA]</scope>
    <source>
        <strain evidence="1 2">CLA-AA-H95</strain>
    </source>
</reference>